<keyword evidence="7" id="KW-1185">Reference proteome</keyword>
<sequence>MGDGCFNVGQLTSAQSELDALGSGRYGSLQGLIQSFNSAKFGALTNDIDGLSSLPGDKNGCDPTTSNEVYQQNIYQDERPFKTARKVSFDMGPLLSREVQLVSFHTVSTGYWGECGQCGGYFEMTNLPPKTVDEIYKVASIALSPNAPGQIFMGVMVNPPKPGDISYLKFAGDISAKMIQNMGIRRW</sequence>
<dbReference type="AlphaFoldDB" id="A0A3L6PV14"/>
<evidence type="ECO:0000256" key="5">
    <source>
        <dbReference type="ARBA" id="ARBA00022898"/>
    </source>
</evidence>
<dbReference type="GO" id="GO:0008453">
    <property type="term" value="F:alanine-glyoxylate transaminase activity"/>
    <property type="evidence" value="ECO:0007669"/>
    <property type="project" value="TreeGrafter"/>
</dbReference>
<gene>
    <name evidence="6" type="ORF">C2845_PM16G15630</name>
</gene>
<comment type="cofactor">
    <cofactor evidence="1">
        <name>pyridoxal 5'-phosphate</name>
        <dbReference type="ChEBI" id="CHEBI:597326"/>
    </cofactor>
</comment>
<evidence type="ECO:0000256" key="1">
    <source>
        <dbReference type="ARBA" id="ARBA00001933"/>
    </source>
</evidence>
<reference evidence="7" key="1">
    <citation type="journal article" date="2019" name="Nat. Commun.">
        <title>The genome of broomcorn millet.</title>
        <authorList>
            <person name="Zou C."/>
            <person name="Miki D."/>
            <person name="Li D."/>
            <person name="Tang Q."/>
            <person name="Xiao L."/>
            <person name="Rajput S."/>
            <person name="Deng P."/>
            <person name="Jia W."/>
            <person name="Huang R."/>
            <person name="Zhang M."/>
            <person name="Sun Y."/>
            <person name="Hu J."/>
            <person name="Fu X."/>
            <person name="Schnable P.S."/>
            <person name="Li F."/>
            <person name="Zhang H."/>
            <person name="Feng B."/>
            <person name="Zhu X."/>
            <person name="Liu R."/>
            <person name="Schnable J.C."/>
            <person name="Zhu J.-K."/>
            <person name="Zhang H."/>
        </authorList>
    </citation>
    <scope>NUCLEOTIDE SEQUENCE [LARGE SCALE GENOMIC DNA]</scope>
</reference>
<evidence type="ECO:0000256" key="3">
    <source>
        <dbReference type="ARBA" id="ARBA00022576"/>
    </source>
</evidence>
<dbReference type="PANTHER" id="PTHR11751">
    <property type="entry name" value="ALANINE AMINOTRANSFERASE"/>
    <property type="match status" value="1"/>
</dbReference>
<dbReference type="InterPro" id="IPR045088">
    <property type="entry name" value="ALAT1/2-like"/>
</dbReference>
<dbReference type="GO" id="GO:0004021">
    <property type="term" value="F:L-alanine:2-oxoglutarate aminotransferase activity"/>
    <property type="evidence" value="ECO:0007669"/>
    <property type="project" value="TreeGrafter"/>
</dbReference>
<keyword evidence="3" id="KW-0032">Aminotransferase</keyword>
<comment type="caution">
    <text evidence="6">The sequence shown here is derived from an EMBL/GenBank/DDBJ whole genome shotgun (WGS) entry which is preliminary data.</text>
</comment>
<evidence type="ECO:0000313" key="7">
    <source>
        <dbReference type="Proteomes" id="UP000275267"/>
    </source>
</evidence>
<evidence type="ECO:0000313" key="6">
    <source>
        <dbReference type="EMBL" id="RLM65548.1"/>
    </source>
</evidence>
<evidence type="ECO:0000256" key="4">
    <source>
        <dbReference type="ARBA" id="ARBA00022679"/>
    </source>
</evidence>
<keyword evidence="5" id="KW-0663">Pyridoxal phosphate</keyword>
<dbReference type="STRING" id="4540.A0A3L6PV14"/>
<proteinExistence type="predicted"/>
<dbReference type="Proteomes" id="UP000275267">
    <property type="component" value="Unassembled WGS sequence"/>
</dbReference>
<evidence type="ECO:0000256" key="2">
    <source>
        <dbReference type="ARBA" id="ARBA00011738"/>
    </source>
</evidence>
<dbReference type="EMBL" id="PQIB02000015">
    <property type="protein sequence ID" value="RLM65548.1"/>
    <property type="molecule type" value="Genomic_DNA"/>
</dbReference>
<dbReference type="OrthoDB" id="1732682at2759"/>
<accession>A0A3L6PV14</accession>
<dbReference type="Gene3D" id="3.40.640.10">
    <property type="entry name" value="Type I PLP-dependent aspartate aminotransferase-like (Major domain)"/>
    <property type="match status" value="1"/>
</dbReference>
<dbReference type="InterPro" id="IPR015421">
    <property type="entry name" value="PyrdxlP-dep_Trfase_major"/>
</dbReference>
<protein>
    <submittedName>
        <fullName evidence="6">Uncharacterized protein</fullName>
    </submittedName>
</protein>
<organism evidence="6 7">
    <name type="scientific">Panicum miliaceum</name>
    <name type="common">Proso millet</name>
    <name type="synonym">Broomcorn millet</name>
    <dbReference type="NCBI Taxonomy" id="4540"/>
    <lineage>
        <taxon>Eukaryota</taxon>
        <taxon>Viridiplantae</taxon>
        <taxon>Streptophyta</taxon>
        <taxon>Embryophyta</taxon>
        <taxon>Tracheophyta</taxon>
        <taxon>Spermatophyta</taxon>
        <taxon>Magnoliopsida</taxon>
        <taxon>Liliopsida</taxon>
        <taxon>Poales</taxon>
        <taxon>Poaceae</taxon>
        <taxon>PACMAD clade</taxon>
        <taxon>Panicoideae</taxon>
        <taxon>Panicodae</taxon>
        <taxon>Paniceae</taxon>
        <taxon>Panicinae</taxon>
        <taxon>Panicum</taxon>
        <taxon>Panicum sect. Panicum</taxon>
    </lineage>
</organism>
<dbReference type="GO" id="GO:0047958">
    <property type="term" value="F:glycine:2-oxoglutarate aminotransferase activity"/>
    <property type="evidence" value="ECO:0007669"/>
    <property type="project" value="TreeGrafter"/>
</dbReference>
<keyword evidence="4" id="KW-0808">Transferase</keyword>
<dbReference type="PANTHER" id="PTHR11751:SF373">
    <property type="entry name" value="GLUTAMATE--GLYOXYLATE AMINOTRANSFERASE 2"/>
    <property type="match status" value="1"/>
</dbReference>
<comment type="subunit">
    <text evidence="2">Homodimer.</text>
</comment>
<dbReference type="GO" id="GO:0009853">
    <property type="term" value="P:photorespiration"/>
    <property type="evidence" value="ECO:0007669"/>
    <property type="project" value="TreeGrafter"/>
</dbReference>
<name>A0A3L6PV14_PANMI</name>